<reference evidence="2" key="1">
    <citation type="submission" date="2021-07" db="EMBL/GenBank/DDBJ databases">
        <title>Aureisphaera sp. CAU 1614 isolated from sea sediment.</title>
        <authorList>
            <person name="Kim W."/>
        </authorList>
    </citation>
    <scope>NUCLEOTIDE SEQUENCE</scope>
    <source>
        <strain evidence="2">CAU 1614</strain>
    </source>
</reference>
<dbReference type="RefSeq" id="WP_219053162.1">
    <property type="nucleotide sequence ID" value="NZ_JAHWDP010000004.1"/>
</dbReference>
<feature type="transmembrane region" description="Helical" evidence="1">
    <location>
        <begin position="46"/>
        <end position="63"/>
    </location>
</feature>
<sequence length="132" mass="15159">MMQLIKQLLKSNFLRILAIGYSLFVTVIMLVPITKGPKVNIPFFDKIVHALLYFLFAIIWLFYFRSLGKESKSIYVFVSIALFIYGIIIEVLQGSYIVTRTHDNWDIVANATGIIIGVLVFYKAKDTFLSKK</sequence>
<accession>A0A9X1FRR9</accession>
<name>A0A9X1FRR9_9FLAO</name>
<keyword evidence="1" id="KW-0812">Transmembrane</keyword>
<feature type="transmembrane region" description="Helical" evidence="1">
    <location>
        <begin position="104"/>
        <end position="122"/>
    </location>
</feature>
<feature type="transmembrane region" description="Helical" evidence="1">
    <location>
        <begin position="75"/>
        <end position="98"/>
    </location>
</feature>
<proteinExistence type="predicted"/>
<evidence type="ECO:0000313" key="2">
    <source>
        <dbReference type="EMBL" id="MBW2938637.1"/>
    </source>
</evidence>
<dbReference type="NCBIfam" id="NF037970">
    <property type="entry name" value="vanZ_1"/>
    <property type="match status" value="1"/>
</dbReference>
<dbReference type="AlphaFoldDB" id="A0A9X1FRR9"/>
<gene>
    <name evidence="2" type="ORF">KXJ69_11000</name>
</gene>
<dbReference type="PANTHER" id="PTHR28008">
    <property type="entry name" value="DOMAIN PROTEIN, PUTATIVE (AFU_ORTHOLOGUE AFUA_3G10980)-RELATED"/>
    <property type="match status" value="1"/>
</dbReference>
<dbReference type="PANTHER" id="PTHR28008:SF1">
    <property type="entry name" value="DOMAIN PROTEIN, PUTATIVE (AFU_ORTHOLOGUE AFUA_3G10980)-RELATED"/>
    <property type="match status" value="1"/>
</dbReference>
<feature type="transmembrane region" description="Helical" evidence="1">
    <location>
        <begin position="12"/>
        <end position="34"/>
    </location>
</feature>
<keyword evidence="1" id="KW-1133">Transmembrane helix</keyword>
<organism evidence="2 3">
    <name type="scientific">Halomarinibacterium sedimenti</name>
    <dbReference type="NCBI Taxonomy" id="2857106"/>
    <lineage>
        <taxon>Bacteria</taxon>
        <taxon>Pseudomonadati</taxon>
        <taxon>Bacteroidota</taxon>
        <taxon>Flavobacteriia</taxon>
        <taxon>Flavobacteriales</taxon>
        <taxon>Flavobacteriaceae</taxon>
        <taxon>Halomarinibacterium</taxon>
    </lineage>
</organism>
<dbReference type="EMBL" id="JAHWDP010000004">
    <property type="protein sequence ID" value="MBW2938637.1"/>
    <property type="molecule type" value="Genomic_DNA"/>
</dbReference>
<protein>
    <submittedName>
        <fullName evidence="2">VanZ family protein</fullName>
    </submittedName>
</protein>
<dbReference type="Proteomes" id="UP001138686">
    <property type="component" value="Unassembled WGS sequence"/>
</dbReference>
<evidence type="ECO:0000313" key="3">
    <source>
        <dbReference type="Proteomes" id="UP001138686"/>
    </source>
</evidence>
<comment type="caution">
    <text evidence="2">The sequence shown here is derived from an EMBL/GenBank/DDBJ whole genome shotgun (WGS) entry which is preliminary data.</text>
</comment>
<keyword evidence="1" id="KW-0472">Membrane</keyword>
<keyword evidence="3" id="KW-1185">Reference proteome</keyword>
<evidence type="ECO:0000256" key="1">
    <source>
        <dbReference type="SAM" id="Phobius"/>
    </source>
</evidence>